<dbReference type="AlphaFoldDB" id="A0A0F8YKQ9"/>
<reference evidence="3" key="1">
    <citation type="journal article" date="2015" name="Nature">
        <title>Complex archaea that bridge the gap between prokaryotes and eukaryotes.</title>
        <authorList>
            <person name="Spang A."/>
            <person name="Saw J.H."/>
            <person name="Jorgensen S.L."/>
            <person name="Zaremba-Niedzwiedzka K."/>
            <person name="Martijn J."/>
            <person name="Lind A.E."/>
            <person name="van Eijk R."/>
            <person name="Schleper C."/>
            <person name="Guy L."/>
            <person name="Ettema T.J."/>
        </authorList>
    </citation>
    <scope>NUCLEOTIDE SEQUENCE</scope>
</reference>
<sequence>AQTPGGTVVSDYSDSENPGDGDGVPSNGPGEGRDDKTTIYVGSGPDRGDAPVTYGDPQHADTSRYWIGSSNGDGDASAQYSVDASGDDLDGTDDESDEQFPQLYGDLTRPVTVTVNEPVPGTGYLQAFVDFGGDGTFLSLGDQVATDVRDGGPQDLDGTVNGSITFPIAVPVTAVLTPTFARLRWSSVSGINALSTAIDGEVEDYSVTIKTPPDADRGDAPASYGDPQHIVEGPGVPEIYLGSTPPDVDLLSQSNATASGDDISGTDDEDGVILPTLYRGGFADITVAVNDLGNLPQMSSYLQAFIDFDGDGTFSQPGEQVALNLQDGGVSDKDASTNGSITFEVSVPSGATTSQTFARFRWSTDNSGLAVTFDGEVEDYAIVFSSDPPPFICDASLYRYDSGSRVF</sequence>
<feature type="compositionally biased region" description="Acidic residues" evidence="1">
    <location>
        <begin position="85"/>
        <end position="98"/>
    </location>
</feature>
<feature type="domain" description="GEVED" evidence="2">
    <location>
        <begin position="301"/>
        <end position="382"/>
    </location>
</feature>
<dbReference type="InterPro" id="IPR045474">
    <property type="entry name" value="GEVED"/>
</dbReference>
<dbReference type="EMBL" id="LAZR01052889">
    <property type="protein sequence ID" value="KKK81957.1"/>
    <property type="molecule type" value="Genomic_DNA"/>
</dbReference>
<accession>A0A0F8YKQ9</accession>
<feature type="compositionally biased region" description="Polar residues" evidence="1">
    <location>
        <begin position="1"/>
        <end position="12"/>
    </location>
</feature>
<evidence type="ECO:0000259" key="2">
    <source>
        <dbReference type="Pfam" id="PF20009"/>
    </source>
</evidence>
<protein>
    <recommendedName>
        <fullName evidence="2">GEVED domain-containing protein</fullName>
    </recommendedName>
</protein>
<feature type="non-terminal residue" evidence="3">
    <location>
        <position position="407"/>
    </location>
</feature>
<feature type="compositionally biased region" description="Polar residues" evidence="1">
    <location>
        <begin position="68"/>
        <end position="82"/>
    </location>
</feature>
<name>A0A0F8YKQ9_9ZZZZ</name>
<dbReference type="Pfam" id="PF20009">
    <property type="entry name" value="GEVED"/>
    <property type="match status" value="2"/>
</dbReference>
<organism evidence="3">
    <name type="scientific">marine sediment metagenome</name>
    <dbReference type="NCBI Taxonomy" id="412755"/>
    <lineage>
        <taxon>unclassified sequences</taxon>
        <taxon>metagenomes</taxon>
        <taxon>ecological metagenomes</taxon>
    </lineage>
</organism>
<proteinExistence type="predicted"/>
<feature type="non-terminal residue" evidence="3">
    <location>
        <position position="1"/>
    </location>
</feature>
<evidence type="ECO:0000313" key="3">
    <source>
        <dbReference type="EMBL" id="KKK81957.1"/>
    </source>
</evidence>
<comment type="caution">
    <text evidence="3">The sequence shown here is derived from an EMBL/GenBank/DDBJ whole genome shotgun (WGS) entry which is preliminary data.</text>
</comment>
<gene>
    <name evidence="3" type="ORF">LCGC14_2808200</name>
</gene>
<feature type="region of interest" description="Disordered" evidence="1">
    <location>
        <begin position="1"/>
        <end position="98"/>
    </location>
</feature>
<evidence type="ECO:0000256" key="1">
    <source>
        <dbReference type="SAM" id="MobiDB-lite"/>
    </source>
</evidence>
<feature type="domain" description="GEVED" evidence="2">
    <location>
        <begin position="124"/>
        <end position="208"/>
    </location>
</feature>